<evidence type="ECO:0000313" key="2">
    <source>
        <dbReference type="EMBL" id="CAE4592644.1"/>
    </source>
</evidence>
<sequence>MVIIAQYIKPGILGEFQDYAELLLASGDSHGVPKGKLPDNPRPATDYSFFQDSLMVPIKFLVENRDVSVPWLTSIGKSGTASGNYMMGGNIATHHDGTTATGDHYRGTAFYTEAFVYMDPEIISTILQYHAGGESNSSGDFPPMAEFNHYAINKFGPLRTNWTKPCPSFHELPSREVREEKCIPLMEYIFGTKGLKRLQKIKADIDPDHLFNSFGNIGYCMVKDVKERSVKNKLSWSIRYLLEYYVKIMPWFTFDLITAMGIFRRK</sequence>
<reference evidence="2" key="1">
    <citation type="submission" date="2021-01" db="EMBL/GenBank/DDBJ databases">
        <authorList>
            <person name="Corre E."/>
            <person name="Pelletier E."/>
            <person name="Niang G."/>
            <person name="Scheremetjew M."/>
            <person name="Finn R."/>
            <person name="Kale V."/>
            <person name="Holt S."/>
            <person name="Cochrane G."/>
            <person name="Meng A."/>
            <person name="Brown T."/>
            <person name="Cohen L."/>
        </authorList>
    </citation>
    <scope>NUCLEOTIDE SEQUENCE</scope>
    <source>
        <strain evidence="2">GSO104</strain>
    </source>
</reference>
<dbReference type="InterPro" id="IPR012951">
    <property type="entry name" value="BBE"/>
</dbReference>
<proteinExistence type="predicted"/>
<gene>
    <name evidence="2" type="ORF">DBRI00130_LOCUS7286</name>
</gene>
<feature type="domain" description="Berberine/berberine-like" evidence="1">
    <location>
        <begin position="190"/>
        <end position="216"/>
    </location>
</feature>
<dbReference type="Pfam" id="PF08031">
    <property type="entry name" value="BBE"/>
    <property type="match status" value="1"/>
</dbReference>
<dbReference type="EMBL" id="HBNS01009017">
    <property type="protein sequence ID" value="CAE4592644.1"/>
    <property type="molecule type" value="Transcribed_RNA"/>
</dbReference>
<accession>A0A7S4QSL8</accession>
<dbReference type="AlphaFoldDB" id="A0A7S4QSL8"/>
<dbReference type="GO" id="GO:0050660">
    <property type="term" value="F:flavin adenine dinucleotide binding"/>
    <property type="evidence" value="ECO:0007669"/>
    <property type="project" value="InterPro"/>
</dbReference>
<dbReference type="GO" id="GO:0016491">
    <property type="term" value="F:oxidoreductase activity"/>
    <property type="evidence" value="ECO:0007669"/>
    <property type="project" value="InterPro"/>
</dbReference>
<organism evidence="2">
    <name type="scientific">Ditylum brightwellii</name>
    <dbReference type="NCBI Taxonomy" id="49249"/>
    <lineage>
        <taxon>Eukaryota</taxon>
        <taxon>Sar</taxon>
        <taxon>Stramenopiles</taxon>
        <taxon>Ochrophyta</taxon>
        <taxon>Bacillariophyta</taxon>
        <taxon>Mediophyceae</taxon>
        <taxon>Lithodesmiophycidae</taxon>
        <taxon>Lithodesmiales</taxon>
        <taxon>Lithodesmiaceae</taxon>
        <taxon>Ditylum</taxon>
    </lineage>
</organism>
<evidence type="ECO:0000259" key="1">
    <source>
        <dbReference type="Pfam" id="PF08031"/>
    </source>
</evidence>
<name>A0A7S4QSL8_9STRA</name>
<protein>
    <recommendedName>
        <fullName evidence="1">Berberine/berberine-like domain-containing protein</fullName>
    </recommendedName>
</protein>